<comment type="caution">
    <text evidence="2">The sequence shown here is derived from an EMBL/GenBank/DDBJ whole genome shotgun (WGS) entry which is preliminary data.</text>
</comment>
<reference evidence="2" key="1">
    <citation type="submission" date="2021-03" db="EMBL/GenBank/DDBJ databases">
        <title>Chromosome level genome of the anhydrobiotic midge Polypedilum vanderplanki.</title>
        <authorList>
            <person name="Yoshida Y."/>
            <person name="Kikawada T."/>
            <person name="Gusev O."/>
        </authorList>
    </citation>
    <scope>NUCLEOTIDE SEQUENCE</scope>
    <source>
        <strain evidence="2">NIAS01</strain>
        <tissue evidence="2">Whole body or cell culture</tissue>
    </source>
</reference>
<protein>
    <submittedName>
        <fullName evidence="2">Uncharacterized protein</fullName>
    </submittedName>
</protein>
<evidence type="ECO:0000256" key="1">
    <source>
        <dbReference type="SAM" id="SignalP"/>
    </source>
</evidence>
<proteinExistence type="predicted"/>
<feature type="chain" id="PRO_5039919503" evidence="1">
    <location>
        <begin position="19"/>
        <end position="158"/>
    </location>
</feature>
<gene>
    <name evidence="2" type="ORF">PVAND_000112</name>
</gene>
<organism evidence="2 3">
    <name type="scientific">Polypedilum vanderplanki</name>
    <name type="common">Sleeping chironomid midge</name>
    <dbReference type="NCBI Taxonomy" id="319348"/>
    <lineage>
        <taxon>Eukaryota</taxon>
        <taxon>Metazoa</taxon>
        <taxon>Ecdysozoa</taxon>
        <taxon>Arthropoda</taxon>
        <taxon>Hexapoda</taxon>
        <taxon>Insecta</taxon>
        <taxon>Pterygota</taxon>
        <taxon>Neoptera</taxon>
        <taxon>Endopterygota</taxon>
        <taxon>Diptera</taxon>
        <taxon>Nematocera</taxon>
        <taxon>Chironomoidea</taxon>
        <taxon>Chironomidae</taxon>
        <taxon>Chironominae</taxon>
        <taxon>Polypedilum</taxon>
        <taxon>Polypedilum</taxon>
    </lineage>
</organism>
<name>A0A9J6BJV1_POLVA</name>
<dbReference type="EMBL" id="JADBJN010000003">
    <property type="protein sequence ID" value="KAG5669819.1"/>
    <property type="molecule type" value="Genomic_DNA"/>
</dbReference>
<feature type="signal peptide" evidence="1">
    <location>
        <begin position="1"/>
        <end position="18"/>
    </location>
</feature>
<accession>A0A9J6BJV1</accession>
<keyword evidence="1" id="KW-0732">Signal</keyword>
<dbReference type="Proteomes" id="UP001107558">
    <property type="component" value="Chromosome 3"/>
</dbReference>
<dbReference type="AlphaFoldDB" id="A0A9J6BJV1"/>
<sequence length="158" mass="17886">MKFFVCFLIFIFLKSIKSYEWQKVDQNSTILPKNSVIGAENNKDGHNLYIIRKIINDKIFYGDIVGGNLKDAFVVDIDINEDISVSNPEVLIAKNYVWCKLDSQNFNPELPICRAMHDGILLTGTLLSNGSCKLVYSTAPIKIDEIEILILNKSSCHE</sequence>
<evidence type="ECO:0000313" key="3">
    <source>
        <dbReference type="Proteomes" id="UP001107558"/>
    </source>
</evidence>
<evidence type="ECO:0000313" key="2">
    <source>
        <dbReference type="EMBL" id="KAG5669819.1"/>
    </source>
</evidence>
<keyword evidence="3" id="KW-1185">Reference proteome</keyword>